<evidence type="ECO:0000256" key="1">
    <source>
        <dbReference type="ARBA" id="ARBA00023117"/>
    </source>
</evidence>
<evidence type="ECO:0000313" key="3">
    <source>
        <dbReference type="Proteomes" id="UP000756132"/>
    </source>
</evidence>
<dbReference type="Proteomes" id="UP000756132">
    <property type="component" value="Chromosome 3"/>
</dbReference>
<dbReference type="Gene3D" id="1.20.920.10">
    <property type="entry name" value="Bromodomain-like"/>
    <property type="match status" value="1"/>
</dbReference>
<name>A0A9Q8P6L0_PASFU</name>
<dbReference type="OrthoDB" id="3650808at2759"/>
<dbReference type="RefSeq" id="XP_047759308.1">
    <property type="nucleotide sequence ID" value="XM_047907441.1"/>
</dbReference>
<reference evidence="2" key="2">
    <citation type="journal article" date="2022" name="Microb. Genom.">
        <title>A chromosome-scale genome assembly of the tomato pathogen Cladosporium fulvum reveals a compartmentalized genome architecture and the presence of a dispensable chromosome.</title>
        <authorList>
            <person name="Zaccaron A.Z."/>
            <person name="Chen L.H."/>
            <person name="Samaras A."/>
            <person name="Stergiopoulos I."/>
        </authorList>
    </citation>
    <scope>NUCLEOTIDE SEQUENCE</scope>
    <source>
        <strain evidence="2">Race5_Kim</strain>
    </source>
</reference>
<dbReference type="InterPro" id="IPR036427">
    <property type="entry name" value="Bromodomain-like_sf"/>
</dbReference>
<dbReference type="EMBL" id="CP090165">
    <property type="protein sequence ID" value="UJO14942.1"/>
    <property type="molecule type" value="Genomic_DNA"/>
</dbReference>
<protein>
    <submittedName>
        <fullName evidence="2">Uncharacterized protein</fullName>
    </submittedName>
</protein>
<keyword evidence="1" id="KW-0103">Bromodomain</keyword>
<dbReference type="AlphaFoldDB" id="A0A9Q8P6L0"/>
<dbReference type="KEGG" id="ffu:CLAFUR5_08293"/>
<dbReference type="GeneID" id="71988171"/>
<evidence type="ECO:0000313" key="2">
    <source>
        <dbReference type="EMBL" id="UJO14942.1"/>
    </source>
</evidence>
<keyword evidence="3" id="KW-1185">Reference proteome</keyword>
<gene>
    <name evidence="2" type="ORF">CLAFUR5_08293</name>
</gene>
<dbReference type="GO" id="GO:0006325">
    <property type="term" value="P:chromatin organization"/>
    <property type="evidence" value="ECO:0007669"/>
    <property type="project" value="UniProtKB-ARBA"/>
</dbReference>
<organism evidence="2 3">
    <name type="scientific">Passalora fulva</name>
    <name type="common">Tomato leaf mold</name>
    <name type="synonym">Cladosporium fulvum</name>
    <dbReference type="NCBI Taxonomy" id="5499"/>
    <lineage>
        <taxon>Eukaryota</taxon>
        <taxon>Fungi</taxon>
        <taxon>Dikarya</taxon>
        <taxon>Ascomycota</taxon>
        <taxon>Pezizomycotina</taxon>
        <taxon>Dothideomycetes</taxon>
        <taxon>Dothideomycetidae</taxon>
        <taxon>Mycosphaerellales</taxon>
        <taxon>Mycosphaerellaceae</taxon>
        <taxon>Fulvia</taxon>
    </lineage>
</organism>
<accession>A0A9Q8P6L0</accession>
<proteinExistence type="predicted"/>
<dbReference type="SUPFAM" id="SSF47370">
    <property type="entry name" value="Bromodomain"/>
    <property type="match status" value="1"/>
</dbReference>
<sequence length="316" mass="36429">MPRELRDIIYSETLGDVALRLTCELDLSAQGLPSSNLLLVSRQMKDELEEQSQKPLRATIKDAKGFQLFGPADDGISDAVEHIDFPSQAYKAHELHFSLAIDHDAAVVRHLSLIQDTIGRMPKLKSLTLKIGICEEAMFHDPEHWRRMLQDRGWTQLAHLVQFEVFETGHWFQESFDQEWTWTLFRWNRNLGQLEAPELSRTLQSMVEFLDRHAPTFITPVEYSATTTSNMNFDSVKLRLRMGEYTTPEAFITDVLHVVRNGKRISENDAQYYLAHELETRLWDGVRKVPHWGYIQLGAFQNTDVSRESPAESQGS</sequence>
<reference evidence="2" key="1">
    <citation type="submission" date="2021-12" db="EMBL/GenBank/DDBJ databases">
        <authorList>
            <person name="Zaccaron A."/>
            <person name="Stergiopoulos I."/>
        </authorList>
    </citation>
    <scope>NUCLEOTIDE SEQUENCE</scope>
    <source>
        <strain evidence="2">Race5_Kim</strain>
    </source>
</reference>